<dbReference type="PANTHER" id="PTHR14778:SF2">
    <property type="entry name" value="KINETOCHORE-ASSOCIATED PROTEIN DSN1 HOMOLOG"/>
    <property type="match status" value="1"/>
</dbReference>
<evidence type="ECO:0000256" key="1">
    <source>
        <dbReference type="SAM" id="MobiDB-lite"/>
    </source>
</evidence>
<evidence type="ECO:0000313" key="2">
    <source>
        <dbReference type="EMBL" id="KAJ3039357.1"/>
    </source>
</evidence>
<comment type="caution">
    <text evidence="2">The sequence shown here is derived from an EMBL/GenBank/DDBJ whole genome shotgun (WGS) entry which is preliminary data.</text>
</comment>
<name>A0AAD5S4W2_9FUNG</name>
<feature type="region of interest" description="Disordered" evidence="1">
    <location>
        <begin position="248"/>
        <end position="268"/>
    </location>
</feature>
<dbReference type="GO" id="GO:0007059">
    <property type="term" value="P:chromosome segregation"/>
    <property type="evidence" value="ECO:0007669"/>
    <property type="project" value="InterPro"/>
</dbReference>
<dbReference type="InterPro" id="IPR013218">
    <property type="entry name" value="Dsn1/Mis13"/>
</dbReference>
<reference evidence="2" key="1">
    <citation type="submission" date="2020-05" db="EMBL/GenBank/DDBJ databases">
        <title>Phylogenomic resolution of chytrid fungi.</title>
        <authorList>
            <person name="Stajich J.E."/>
            <person name="Amses K."/>
            <person name="Simmons R."/>
            <person name="Seto K."/>
            <person name="Myers J."/>
            <person name="Bonds A."/>
            <person name="Quandt C.A."/>
            <person name="Barry K."/>
            <person name="Liu P."/>
            <person name="Grigoriev I."/>
            <person name="Longcore J.E."/>
            <person name="James T.Y."/>
        </authorList>
    </citation>
    <scope>NUCLEOTIDE SEQUENCE</scope>
    <source>
        <strain evidence="2">JEL0318</strain>
    </source>
</reference>
<organism evidence="2 3">
    <name type="scientific">Rhizophlyctis rosea</name>
    <dbReference type="NCBI Taxonomy" id="64517"/>
    <lineage>
        <taxon>Eukaryota</taxon>
        <taxon>Fungi</taxon>
        <taxon>Fungi incertae sedis</taxon>
        <taxon>Chytridiomycota</taxon>
        <taxon>Chytridiomycota incertae sedis</taxon>
        <taxon>Chytridiomycetes</taxon>
        <taxon>Rhizophlyctidales</taxon>
        <taxon>Rhizophlyctidaceae</taxon>
        <taxon>Rhizophlyctis</taxon>
    </lineage>
</organism>
<dbReference type="AlphaFoldDB" id="A0AAD5S4W2"/>
<dbReference type="PANTHER" id="PTHR14778">
    <property type="entry name" value="KINETOCHORE-ASSOCIATED PROTEIN DSN1 HOMOLOG"/>
    <property type="match status" value="1"/>
</dbReference>
<dbReference type="Pfam" id="PF08202">
    <property type="entry name" value="MIS13"/>
    <property type="match status" value="1"/>
</dbReference>
<protein>
    <submittedName>
        <fullName evidence="2">Uncharacterized protein</fullName>
    </submittedName>
</protein>
<dbReference type="GO" id="GO:0051301">
    <property type="term" value="P:cell division"/>
    <property type="evidence" value="ECO:0007669"/>
    <property type="project" value="InterPro"/>
</dbReference>
<dbReference type="Proteomes" id="UP001212841">
    <property type="component" value="Unassembled WGS sequence"/>
</dbReference>
<dbReference type="EMBL" id="JADGJD010001643">
    <property type="protein sequence ID" value="KAJ3039357.1"/>
    <property type="molecule type" value="Genomic_DNA"/>
</dbReference>
<dbReference type="GO" id="GO:0000444">
    <property type="term" value="C:MIS12/MIND type complex"/>
    <property type="evidence" value="ECO:0007669"/>
    <property type="project" value="InterPro"/>
</dbReference>
<gene>
    <name evidence="2" type="ORF">HK097_002862</name>
</gene>
<feature type="region of interest" description="Disordered" evidence="1">
    <location>
        <begin position="1"/>
        <end position="119"/>
    </location>
</feature>
<sequence>METKSAPKPPFISDRGFLHRPASRIRLVETIKPTLGDAQQNASTAPPKPSCVPEFPRSRPTASKKDDPTKKVVRRVSKSGNGQSTKQSTRPPIPLPKGPMKMEAPKPRQSVMPPQQASRGHVDMVIDLPVSDTPMIIKNKEMRNGKGRRRSSLGLRGKRVSMSNNGLCQPPHMTIDPADFYRHIDAEQSEPVRMRQLLLWCSQRIMEENRPAEGEADNETLKAFRKVQEEVIVGLISKQINTSWYHRPNIPLSKPNDEPQRLPHPQNEENAKKVAELEVALERLKQESNQWTTLLKTHQTAHAKAVDDLDSLRSHGAIDFDAEPAETVDKLEEKEQAILKEYCDPMVLQEVDVWTGEMVDALRIEIDHTEHVLRGAAASERKTQRFCDDLFGRMLKAYDEKERKEKVADPMDILRLLSTAPPTSAR</sequence>
<keyword evidence="3" id="KW-1185">Reference proteome</keyword>
<accession>A0AAD5S4W2</accession>
<feature type="compositionally biased region" description="Polar residues" evidence="1">
    <location>
        <begin position="78"/>
        <end position="90"/>
    </location>
</feature>
<proteinExistence type="predicted"/>
<feature type="compositionally biased region" description="Basic and acidic residues" evidence="1">
    <location>
        <begin position="255"/>
        <end position="268"/>
    </location>
</feature>
<evidence type="ECO:0000313" key="3">
    <source>
        <dbReference type="Proteomes" id="UP001212841"/>
    </source>
</evidence>